<accession>A0ABX2RL51</accession>
<reference evidence="4 5" key="1">
    <citation type="submission" date="2020-07" db="EMBL/GenBank/DDBJ databases">
        <title>Sequencing the genomes of 1000 actinobacteria strains.</title>
        <authorList>
            <person name="Klenk H.-P."/>
        </authorList>
    </citation>
    <scope>NUCLEOTIDE SEQUENCE [LARGE SCALE GENOMIC DNA]</scope>
    <source>
        <strain evidence="4 5">DSM 43814</strain>
    </source>
</reference>
<evidence type="ECO:0000313" key="5">
    <source>
        <dbReference type="Proteomes" id="UP000631553"/>
    </source>
</evidence>
<evidence type="ECO:0000256" key="1">
    <source>
        <dbReference type="ARBA" id="ARBA00023002"/>
    </source>
</evidence>
<evidence type="ECO:0000256" key="2">
    <source>
        <dbReference type="ARBA" id="ARBA00023033"/>
    </source>
</evidence>
<gene>
    <name evidence="4" type="ORF">HDA35_003078</name>
</gene>
<feature type="domain" description="FAD-binding" evidence="3">
    <location>
        <begin position="19"/>
        <end position="341"/>
    </location>
</feature>
<proteinExistence type="predicted"/>
<dbReference type="InterPro" id="IPR002938">
    <property type="entry name" value="FAD-bd"/>
</dbReference>
<dbReference type="SUPFAM" id="SSF51905">
    <property type="entry name" value="FAD/NAD(P)-binding domain"/>
    <property type="match status" value="1"/>
</dbReference>
<dbReference type="EMBL" id="JACCCQ010000001">
    <property type="protein sequence ID" value="NYF57247.1"/>
    <property type="molecule type" value="Genomic_DNA"/>
</dbReference>
<keyword evidence="5" id="KW-1185">Reference proteome</keyword>
<organism evidence="4 5">
    <name type="scientific">Micromonospora purpureochromogenes</name>
    <dbReference type="NCBI Taxonomy" id="47872"/>
    <lineage>
        <taxon>Bacteria</taxon>
        <taxon>Bacillati</taxon>
        <taxon>Actinomycetota</taxon>
        <taxon>Actinomycetes</taxon>
        <taxon>Micromonosporales</taxon>
        <taxon>Micromonosporaceae</taxon>
        <taxon>Micromonospora</taxon>
    </lineage>
</organism>
<dbReference type="PANTHER" id="PTHR13789">
    <property type="entry name" value="MONOOXYGENASE"/>
    <property type="match status" value="1"/>
</dbReference>
<comment type="caution">
    <text evidence="4">The sequence shown here is derived from an EMBL/GenBank/DDBJ whole genome shotgun (WGS) entry which is preliminary data.</text>
</comment>
<evidence type="ECO:0000259" key="3">
    <source>
        <dbReference type="Pfam" id="PF01494"/>
    </source>
</evidence>
<evidence type="ECO:0000313" key="4">
    <source>
        <dbReference type="EMBL" id="NYF57247.1"/>
    </source>
</evidence>
<protein>
    <submittedName>
        <fullName evidence="4">2-polyprenyl-6-methoxyphenol hydroxylase-like FAD-dependent oxidoreductase</fullName>
    </submittedName>
</protein>
<keyword evidence="2" id="KW-0503">Monooxygenase</keyword>
<dbReference type="InterPro" id="IPR036188">
    <property type="entry name" value="FAD/NAD-bd_sf"/>
</dbReference>
<keyword evidence="1" id="KW-0560">Oxidoreductase</keyword>
<dbReference type="PRINTS" id="PR00420">
    <property type="entry name" value="RNGMNOXGNASE"/>
</dbReference>
<dbReference type="InterPro" id="IPR050493">
    <property type="entry name" value="FAD-dep_Monooxygenase_BioMet"/>
</dbReference>
<dbReference type="Gene3D" id="3.50.50.60">
    <property type="entry name" value="FAD/NAD(P)-binding domain"/>
    <property type="match status" value="1"/>
</dbReference>
<dbReference type="Pfam" id="PF01494">
    <property type="entry name" value="FAD_binding_3"/>
    <property type="match status" value="1"/>
</dbReference>
<name>A0ABX2RL51_9ACTN</name>
<sequence>MPIPPPEAYTTMGGSPLRILVVGAGIAGLAVARALRMAGFRPDVTEKLPPNELVETGLYLPGNADRALRRLDLDGPVRRLGQVIHRQRFLDAAGEPLCEVDLDALWSGVGECRALLRRDLYQVLLSGAGGAVRHGAEVSAVELLPAGVGVTFTDGTGGEYDLVIGADGPRSAVRSLAALGGPPRPAGQVVYRGVVRDGPEVTDWTALLGQRAGFLVVPIGAGRLYCYADEAGTVAPADPGARLRELFGEYGGPVPAVLDALRDVQVGLTDEVELGRWHRGRVLLVGDAAHATAPTLSQGAAMALEDAVVLAESLTAAGSVEAALVAYESRRRPRTRWVRDRTRDRNRTRDVPPALRDPLLRGRGGRIFREHYRLLVDPL</sequence>
<dbReference type="PANTHER" id="PTHR13789:SF309">
    <property type="entry name" value="PUTATIVE (AFU_ORTHOLOGUE AFUA_6G14510)-RELATED"/>
    <property type="match status" value="1"/>
</dbReference>
<dbReference type="Proteomes" id="UP000631553">
    <property type="component" value="Unassembled WGS sequence"/>
</dbReference>